<protein>
    <submittedName>
        <fullName evidence="2">Uncharacterized protein</fullName>
    </submittedName>
</protein>
<keyword evidence="1" id="KW-0472">Membrane</keyword>
<proteinExistence type="predicted"/>
<evidence type="ECO:0000313" key="2">
    <source>
        <dbReference type="EMBL" id="MDG4977324.1"/>
    </source>
</evidence>
<dbReference type="Proteomes" id="UP001152598">
    <property type="component" value="Unassembled WGS sequence"/>
</dbReference>
<feature type="transmembrane region" description="Helical" evidence="1">
    <location>
        <begin position="20"/>
        <end position="39"/>
    </location>
</feature>
<feature type="transmembrane region" description="Helical" evidence="1">
    <location>
        <begin position="179"/>
        <end position="203"/>
    </location>
</feature>
<reference evidence="2" key="1">
    <citation type="submission" date="2022-10" db="EMBL/GenBank/DDBJ databases">
        <authorList>
            <person name="Turner M.S."/>
            <person name="Huang W."/>
        </authorList>
    </citation>
    <scope>NUCLEOTIDE SEQUENCE</scope>
    <source>
        <strain evidence="2">54</strain>
    </source>
</reference>
<evidence type="ECO:0000256" key="1">
    <source>
        <dbReference type="SAM" id="Phobius"/>
    </source>
</evidence>
<feature type="transmembrane region" description="Helical" evidence="1">
    <location>
        <begin position="102"/>
        <end position="131"/>
    </location>
</feature>
<organism evidence="2 3">
    <name type="scientific">Lactococcus lactis</name>
    <dbReference type="NCBI Taxonomy" id="1358"/>
    <lineage>
        <taxon>Bacteria</taxon>
        <taxon>Bacillati</taxon>
        <taxon>Bacillota</taxon>
        <taxon>Bacilli</taxon>
        <taxon>Lactobacillales</taxon>
        <taxon>Streptococcaceae</taxon>
        <taxon>Lactococcus</taxon>
    </lineage>
</organism>
<feature type="transmembrane region" description="Helical" evidence="1">
    <location>
        <begin position="152"/>
        <end position="173"/>
    </location>
</feature>
<reference evidence="2" key="2">
    <citation type="journal article" date="2023" name="Food Microbiol.">
        <title>Evaluation of the fermentation potential of lactic acid bacteria isolated from herbs, fruits and vegetables as starter cultures in nut-based milk alternatives.</title>
        <authorList>
            <person name="Huang W."/>
            <person name="Dong A."/>
            <person name="Pham H.T."/>
            <person name="Zhou C."/>
            <person name="Huo Z."/>
            <person name="Watjen A.P."/>
            <person name="Prakash S."/>
            <person name="Bang-Berthelsen C.H."/>
            <person name="Turner M.S."/>
        </authorList>
    </citation>
    <scope>NUCLEOTIDE SEQUENCE</scope>
    <source>
        <strain evidence="2">54</strain>
    </source>
</reference>
<name>A0AAP3Z2V5_9LACT</name>
<feature type="transmembrane region" description="Helical" evidence="1">
    <location>
        <begin position="215"/>
        <end position="235"/>
    </location>
</feature>
<keyword evidence="1" id="KW-1133">Transmembrane helix</keyword>
<keyword evidence="1" id="KW-0812">Transmembrane</keyword>
<evidence type="ECO:0000313" key="3">
    <source>
        <dbReference type="Proteomes" id="UP001152598"/>
    </source>
</evidence>
<dbReference type="RefSeq" id="WP_278228453.1">
    <property type="nucleotide sequence ID" value="NZ_JAOWLV010000007.1"/>
</dbReference>
<gene>
    <name evidence="2" type="ORF">OGZ50_11345</name>
</gene>
<dbReference type="EMBL" id="JAOWLV010000007">
    <property type="protein sequence ID" value="MDG4977324.1"/>
    <property type="molecule type" value="Genomic_DNA"/>
</dbReference>
<sequence length="248" mass="28880">MKFNRRFLYLYNLLTTKKILIFSLITFLFAIFNLSFQYFRIGQKFGNLSILLFGQSGIFYGALNGFVLVFYLLPLIGLSVFIKKWTLTPFFLINSKSKVKVFIYQIFALSVGVLIYFLILIIGFIIAYFLIMQFGIIGRSQISWDLSEVSKILFFKYIQFLLIGQLVLLGIIWLNEYILLIAILTSFIYCMVEAPPFISLFFFLDRRQMLSGNIYFNNLLFLVFVIIVIILLSTVTHKYTDRGSSVDV</sequence>
<accession>A0AAP3Z2V5</accession>
<dbReference type="AlphaFoldDB" id="A0AAP3Z2V5"/>
<feature type="transmembrane region" description="Helical" evidence="1">
    <location>
        <begin position="59"/>
        <end position="82"/>
    </location>
</feature>
<comment type="caution">
    <text evidence="2">The sequence shown here is derived from an EMBL/GenBank/DDBJ whole genome shotgun (WGS) entry which is preliminary data.</text>
</comment>